<sequence>MPYRRSAKSEALSGGMISGVIVAALLASISFGGVLAATGRLEAVATLYGLEGHDWLVIIAHGFVGAVVFVAGLTRVANHRFAPAPIAVALRSPFLGGWLGLAYGNICWLVIVAYGMPLWQEAIGGYLPLPCQHGSSLMAFIGYGAVLGMCYPLVRTMIDD</sequence>
<dbReference type="OrthoDB" id="162029at2157"/>
<name>A0A5P9P2B8_9EURY</name>
<gene>
    <name evidence="2" type="ORF">GCU68_06885</name>
</gene>
<keyword evidence="3" id="KW-1185">Reference proteome</keyword>
<dbReference type="AlphaFoldDB" id="A0A5P9P2B8"/>
<accession>A0A5P9P2B8</accession>
<evidence type="ECO:0000313" key="2">
    <source>
        <dbReference type="EMBL" id="QFU82275.1"/>
    </source>
</evidence>
<reference evidence="2 3" key="1">
    <citation type="journal article" date="2007" name="Int. J. Syst. Evol. Microbiol.">
        <title>Natronorubrum sulfidifaciens sp. nov., an extremely haloalkaliphilic archaeon isolated from Aiding salt lake in Xin-Jiang, China.</title>
        <authorList>
            <person name="Cui H.L."/>
            <person name="Tohty D."/>
            <person name="Liu H.C."/>
            <person name="Liu S.J."/>
            <person name="Oren A."/>
            <person name="Zhou P.J."/>
        </authorList>
    </citation>
    <scope>NUCLEOTIDE SEQUENCE [LARGE SCALE GENOMIC DNA]</scope>
    <source>
        <strain evidence="2 3">7-3</strain>
    </source>
</reference>
<dbReference type="RefSeq" id="WP_152940140.1">
    <property type="nucleotide sequence ID" value="NZ_CP045488.1"/>
</dbReference>
<organism evidence="2 3">
    <name type="scientific">Natronorubrum aibiense</name>
    <dbReference type="NCBI Taxonomy" id="348826"/>
    <lineage>
        <taxon>Archaea</taxon>
        <taxon>Methanobacteriati</taxon>
        <taxon>Methanobacteriota</taxon>
        <taxon>Stenosarchaea group</taxon>
        <taxon>Halobacteria</taxon>
        <taxon>Halobacteriales</taxon>
        <taxon>Natrialbaceae</taxon>
        <taxon>Natronorubrum</taxon>
    </lineage>
</organism>
<keyword evidence="1" id="KW-0812">Transmembrane</keyword>
<keyword evidence="1" id="KW-0472">Membrane</keyword>
<dbReference type="Proteomes" id="UP000326170">
    <property type="component" value="Chromosome"/>
</dbReference>
<feature type="transmembrane region" description="Helical" evidence="1">
    <location>
        <begin position="55"/>
        <end position="73"/>
    </location>
</feature>
<evidence type="ECO:0008006" key="4">
    <source>
        <dbReference type="Google" id="ProtNLM"/>
    </source>
</evidence>
<feature type="transmembrane region" description="Helical" evidence="1">
    <location>
        <begin position="12"/>
        <end position="35"/>
    </location>
</feature>
<evidence type="ECO:0000256" key="1">
    <source>
        <dbReference type="SAM" id="Phobius"/>
    </source>
</evidence>
<feature type="transmembrane region" description="Helical" evidence="1">
    <location>
        <begin position="94"/>
        <end position="116"/>
    </location>
</feature>
<evidence type="ECO:0000313" key="3">
    <source>
        <dbReference type="Proteomes" id="UP000326170"/>
    </source>
</evidence>
<dbReference type="KEGG" id="nas:GCU68_06885"/>
<proteinExistence type="predicted"/>
<dbReference type="GeneID" id="42300759"/>
<protein>
    <recommendedName>
        <fullName evidence="4">Histidine kinase</fullName>
    </recommendedName>
</protein>
<feature type="transmembrane region" description="Helical" evidence="1">
    <location>
        <begin position="136"/>
        <end position="154"/>
    </location>
</feature>
<dbReference type="EMBL" id="CP045488">
    <property type="protein sequence ID" value="QFU82275.1"/>
    <property type="molecule type" value="Genomic_DNA"/>
</dbReference>
<keyword evidence="1" id="KW-1133">Transmembrane helix</keyword>